<organism evidence="2 3">
    <name type="scientific">Linum trigynum</name>
    <dbReference type="NCBI Taxonomy" id="586398"/>
    <lineage>
        <taxon>Eukaryota</taxon>
        <taxon>Viridiplantae</taxon>
        <taxon>Streptophyta</taxon>
        <taxon>Embryophyta</taxon>
        <taxon>Tracheophyta</taxon>
        <taxon>Spermatophyta</taxon>
        <taxon>Magnoliopsida</taxon>
        <taxon>eudicotyledons</taxon>
        <taxon>Gunneridae</taxon>
        <taxon>Pentapetalae</taxon>
        <taxon>rosids</taxon>
        <taxon>fabids</taxon>
        <taxon>Malpighiales</taxon>
        <taxon>Linaceae</taxon>
        <taxon>Linum</taxon>
    </lineage>
</organism>
<accession>A0AAV2E536</accession>
<dbReference type="Proteomes" id="UP001497516">
    <property type="component" value="Chromosome 4"/>
</dbReference>
<protein>
    <submittedName>
        <fullName evidence="2">Uncharacterized protein</fullName>
    </submittedName>
</protein>
<sequence length="159" mass="17757">MGSCPTQQNISRFGFLVGQCSRMCHYAVSSDEAFHTAKGLIEDLTLRVKTISEETTNKTNNATTDAGVNSSQFIKDPHPVRSKGNVKQPQVKTRLCKYCRRPKHTIRNCPLKRMAEAGAGDSHFTQQEYNFESIGAGESSFHVETQESVLLPKRSKHNL</sequence>
<dbReference type="AlphaFoldDB" id="A0AAV2E536"/>
<feature type="region of interest" description="Disordered" evidence="1">
    <location>
        <begin position="58"/>
        <end position="87"/>
    </location>
</feature>
<evidence type="ECO:0000256" key="1">
    <source>
        <dbReference type="SAM" id="MobiDB-lite"/>
    </source>
</evidence>
<evidence type="ECO:0000313" key="3">
    <source>
        <dbReference type="Proteomes" id="UP001497516"/>
    </source>
</evidence>
<gene>
    <name evidence="2" type="ORF">LTRI10_LOCUS22075</name>
</gene>
<reference evidence="2 3" key="1">
    <citation type="submission" date="2024-04" db="EMBL/GenBank/DDBJ databases">
        <authorList>
            <person name="Fracassetti M."/>
        </authorList>
    </citation>
    <scope>NUCLEOTIDE SEQUENCE [LARGE SCALE GENOMIC DNA]</scope>
</reference>
<proteinExistence type="predicted"/>
<evidence type="ECO:0000313" key="2">
    <source>
        <dbReference type="EMBL" id="CAL1380645.1"/>
    </source>
</evidence>
<keyword evidence="3" id="KW-1185">Reference proteome</keyword>
<dbReference type="EMBL" id="OZ034817">
    <property type="protein sequence ID" value="CAL1380645.1"/>
    <property type="molecule type" value="Genomic_DNA"/>
</dbReference>
<name>A0AAV2E536_9ROSI</name>